<protein>
    <submittedName>
        <fullName evidence="1">Uncharacterized protein</fullName>
    </submittedName>
</protein>
<dbReference type="AlphaFoldDB" id="A0A0A8Y1K8"/>
<reference evidence="1" key="2">
    <citation type="journal article" date="2015" name="Data Brief">
        <title>Shoot transcriptome of the giant reed, Arundo donax.</title>
        <authorList>
            <person name="Barrero R.A."/>
            <person name="Guerrero F.D."/>
            <person name="Moolhuijzen P."/>
            <person name="Goolsby J.A."/>
            <person name="Tidwell J."/>
            <person name="Bellgard S.E."/>
            <person name="Bellgard M.I."/>
        </authorList>
    </citation>
    <scope>NUCLEOTIDE SEQUENCE</scope>
    <source>
        <tissue evidence="1">Shoot tissue taken approximately 20 cm above the soil surface</tissue>
    </source>
</reference>
<accession>A0A0A8Y1K8</accession>
<sequence>MTMDQILLHMVAQLMLSQETASLMMKLMPPVVMDLVEVDPIVVQPVVQVLLGNQHLSVQDQLGGGGQLTSRVSMNSKSDASLLGEDVAVAPFIVEATCVNVLLVLNRTPIFCYGMDVHLAPMLVICDWKCNI</sequence>
<name>A0A0A8Y1K8_ARUDO</name>
<reference evidence="1" key="1">
    <citation type="submission" date="2014-09" db="EMBL/GenBank/DDBJ databases">
        <authorList>
            <person name="Magalhaes I.L.F."/>
            <person name="Oliveira U."/>
            <person name="Santos F.R."/>
            <person name="Vidigal T.H.D.A."/>
            <person name="Brescovit A.D."/>
            <person name="Santos A.J."/>
        </authorList>
    </citation>
    <scope>NUCLEOTIDE SEQUENCE</scope>
    <source>
        <tissue evidence="1">Shoot tissue taken approximately 20 cm above the soil surface</tissue>
    </source>
</reference>
<organism evidence="1">
    <name type="scientific">Arundo donax</name>
    <name type="common">Giant reed</name>
    <name type="synonym">Donax arundinaceus</name>
    <dbReference type="NCBI Taxonomy" id="35708"/>
    <lineage>
        <taxon>Eukaryota</taxon>
        <taxon>Viridiplantae</taxon>
        <taxon>Streptophyta</taxon>
        <taxon>Embryophyta</taxon>
        <taxon>Tracheophyta</taxon>
        <taxon>Spermatophyta</taxon>
        <taxon>Magnoliopsida</taxon>
        <taxon>Liliopsida</taxon>
        <taxon>Poales</taxon>
        <taxon>Poaceae</taxon>
        <taxon>PACMAD clade</taxon>
        <taxon>Arundinoideae</taxon>
        <taxon>Arundineae</taxon>
        <taxon>Arundo</taxon>
    </lineage>
</organism>
<evidence type="ECO:0000313" key="1">
    <source>
        <dbReference type="EMBL" id="JAD18968.1"/>
    </source>
</evidence>
<dbReference type="EMBL" id="GBRH01278927">
    <property type="protein sequence ID" value="JAD18968.1"/>
    <property type="molecule type" value="Transcribed_RNA"/>
</dbReference>
<proteinExistence type="predicted"/>